<evidence type="ECO:0000256" key="5">
    <source>
        <dbReference type="ARBA" id="ARBA00022989"/>
    </source>
</evidence>
<organism evidence="10">
    <name type="scientific">hydrothermal vent metagenome</name>
    <dbReference type="NCBI Taxonomy" id="652676"/>
    <lineage>
        <taxon>unclassified sequences</taxon>
        <taxon>metagenomes</taxon>
        <taxon>ecological metagenomes</taxon>
    </lineage>
</organism>
<comment type="similarity">
    <text evidence="8">Belongs to the FliO/MopB family.</text>
</comment>
<evidence type="ECO:0000256" key="9">
    <source>
        <dbReference type="SAM" id="Phobius"/>
    </source>
</evidence>
<evidence type="ECO:0000256" key="6">
    <source>
        <dbReference type="ARBA" id="ARBA00023136"/>
    </source>
</evidence>
<evidence type="ECO:0000256" key="8">
    <source>
        <dbReference type="ARBA" id="ARBA00037937"/>
    </source>
</evidence>
<evidence type="ECO:0000313" key="10">
    <source>
        <dbReference type="EMBL" id="VAW92957.1"/>
    </source>
</evidence>
<dbReference type="InterPro" id="IPR052205">
    <property type="entry name" value="FliO/MopB"/>
</dbReference>
<keyword evidence="5 9" id="KW-1133">Transmembrane helix</keyword>
<gene>
    <name evidence="10" type="ORF">MNBD_GAMMA22-553</name>
</gene>
<accession>A0A3B1A032</accession>
<keyword evidence="4 9" id="KW-0812">Transmembrane</keyword>
<dbReference type="PANTHER" id="PTHR38766">
    <property type="entry name" value="FLAGELLAR PROTEIN FLIO"/>
    <property type="match status" value="1"/>
</dbReference>
<name>A0A3B1A032_9ZZZZ</name>
<dbReference type="Pfam" id="PF04347">
    <property type="entry name" value="FliO"/>
    <property type="match status" value="1"/>
</dbReference>
<keyword evidence="3" id="KW-1003">Cell membrane</keyword>
<protein>
    <recommendedName>
        <fullName evidence="11">Flagellar protein</fullName>
    </recommendedName>
</protein>
<evidence type="ECO:0008006" key="11">
    <source>
        <dbReference type="Google" id="ProtNLM"/>
    </source>
</evidence>
<keyword evidence="6 9" id="KW-0472">Membrane</keyword>
<dbReference type="InterPro" id="IPR022781">
    <property type="entry name" value="Flagellar_biosynth_FliO"/>
</dbReference>
<evidence type="ECO:0000256" key="3">
    <source>
        <dbReference type="ARBA" id="ARBA00022475"/>
    </source>
</evidence>
<dbReference type="GO" id="GO:0009425">
    <property type="term" value="C:bacterial-type flagellum basal body"/>
    <property type="evidence" value="ECO:0007669"/>
    <property type="project" value="UniProtKB-SubCell"/>
</dbReference>
<proteinExistence type="inferred from homology"/>
<dbReference type="GO" id="GO:0005886">
    <property type="term" value="C:plasma membrane"/>
    <property type="evidence" value="ECO:0007669"/>
    <property type="project" value="UniProtKB-SubCell"/>
</dbReference>
<evidence type="ECO:0000256" key="4">
    <source>
        <dbReference type="ARBA" id="ARBA00022692"/>
    </source>
</evidence>
<comment type="subcellular location">
    <subcellularLocation>
        <location evidence="1">Bacterial flagellum basal body</location>
    </subcellularLocation>
    <subcellularLocation>
        <location evidence="2">Cell membrane</location>
    </subcellularLocation>
</comment>
<evidence type="ECO:0000256" key="2">
    <source>
        <dbReference type="ARBA" id="ARBA00004236"/>
    </source>
</evidence>
<dbReference type="PANTHER" id="PTHR38766:SF1">
    <property type="entry name" value="FLAGELLAR PROTEIN FLIO"/>
    <property type="match status" value="1"/>
</dbReference>
<feature type="transmembrane region" description="Helical" evidence="9">
    <location>
        <begin position="48"/>
        <end position="67"/>
    </location>
</feature>
<dbReference type="NCBIfam" id="TIGR03500">
    <property type="entry name" value="FliO_TIGR"/>
    <property type="match status" value="1"/>
</dbReference>
<reference evidence="10" key="1">
    <citation type="submission" date="2018-06" db="EMBL/GenBank/DDBJ databases">
        <authorList>
            <person name="Zhirakovskaya E."/>
        </authorList>
    </citation>
    <scope>NUCLEOTIDE SEQUENCE</scope>
</reference>
<evidence type="ECO:0000256" key="1">
    <source>
        <dbReference type="ARBA" id="ARBA00004117"/>
    </source>
</evidence>
<sequence>MMVKLKFLLIILLGFLYDINNVLSVERKSSPVSEKVLSDPVGVSQFFQMFLGLVLIVGLILGLAWLVKRINNYQGNMNGVLKLLSMISVGQREKIVLIQIGKQQLLIGVAPGKVNTLLVLNENIESAEVKRITVSFADKLSAVLKGNEPKS</sequence>
<dbReference type="GO" id="GO:0044781">
    <property type="term" value="P:bacterial-type flagellum organization"/>
    <property type="evidence" value="ECO:0007669"/>
    <property type="project" value="InterPro"/>
</dbReference>
<dbReference type="EMBL" id="UOFS01000013">
    <property type="protein sequence ID" value="VAW92957.1"/>
    <property type="molecule type" value="Genomic_DNA"/>
</dbReference>
<keyword evidence="7" id="KW-0975">Bacterial flagellum</keyword>
<dbReference type="AlphaFoldDB" id="A0A3B1A032"/>
<evidence type="ECO:0000256" key="7">
    <source>
        <dbReference type="ARBA" id="ARBA00023143"/>
    </source>
</evidence>